<gene>
    <name evidence="1" type="ORF">K9W45_11170</name>
</gene>
<name>A0A9Y1BJX0_9ARCH</name>
<dbReference type="AlphaFoldDB" id="A0A9Y1BJX0"/>
<dbReference type="Proteomes" id="UP001201020">
    <property type="component" value="Chromosome"/>
</dbReference>
<accession>A0A9Y1BJX0</accession>
<sequence length="349" mass="40747">MSVFVSEERPEIIPLLKGVEEAEKKSVETATYFEEKLFPGFSMKFVENILEELRLLGLVDNGHKLTQKGIETIEEEDVTVPDEGTFEIHVVNDVLIPQVIIDIKPLEPNLSSELAIKRKQGKQSKLELPELILKTKGSTFNIFDDKRRKVTIHEIQKVGLKNKNNEKLDVELAFDEKKWTLKVTFNKEKFDLHLPQWFNQTDVVDKVLTLFSAKADLKQWRLPQDPTKLEKKEITSFNKNFQKDNVKLSSLGKFNIVRLIGVPIFPDSQKSAEKWSKKLFIEKKLSNYMTTKDFETEWRQMIKEYSGKFDKFDLPPPKIMDLLDEITYASQKYWFLQAPLDMNIEEFVI</sequence>
<protein>
    <submittedName>
        <fullName evidence="1">Uncharacterized protein</fullName>
    </submittedName>
</protein>
<evidence type="ECO:0000313" key="1">
    <source>
        <dbReference type="EMBL" id="UJG40388.1"/>
    </source>
</evidence>
<dbReference type="EMBL" id="CP084166">
    <property type="protein sequence ID" value="UJG40388.1"/>
    <property type="molecule type" value="Genomic_DNA"/>
</dbReference>
<reference evidence="1" key="1">
    <citation type="journal article" date="2022" name="Nat. Microbiol.">
        <title>Unique mobile elements and scalable gene flow at the prokaryote-eukaryote boundary revealed by circularized Asgard archaea genomes.</title>
        <authorList>
            <person name="Wu F."/>
            <person name="Speth D.R."/>
            <person name="Philosof A."/>
            <person name="Cremiere A."/>
            <person name="Narayanan A."/>
            <person name="Barco R.A."/>
            <person name="Connon S.A."/>
            <person name="Amend J.P."/>
            <person name="Antoshechkin I.A."/>
            <person name="Orphan V.J."/>
        </authorList>
    </citation>
    <scope>NUCLEOTIDE SEQUENCE</scope>
    <source>
        <strain evidence="1">PM71</strain>
    </source>
</reference>
<proteinExistence type="predicted"/>
<organism evidence="1">
    <name type="scientific">Candidatus Heimdallarchaeum aukensis</name>
    <dbReference type="NCBI Taxonomy" id="2876573"/>
    <lineage>
        <taxon>Archaea</taxon>
        <taxon>Promethearchaeati</taxon>
        <taxon>Candidatus Heimdallarchaeota</taxon>
        <taxon>Candidatus Heimdallarchaeia (ex Rinke et al. 2021) (nom. nud.)</taxon>
        <taxon>Candidatus Heimdallarchaeales</taxon>
        <taxon>Candidatus Heimdallarchaeaceae</taxon>
        <taxon>Candidatus Heimdallarchaeum</taxon>
    </lineage>
</organism>